<gene>
    <name evidence="1" type="ORF">E1I69_06925</name>
</gene>
<accession>A0A4S3PV17</accession>
<protein>
    <submittedName>
        <fullName evidence="1">Uncharacterized protein</fullName>
    </submittedName>
</protein>
<name>A0A4S3PV17_9BACI</name>
<dbReference type="RefSeq" id="WP_136378873.1">
    <property type="nucleotide sequence ID" value="NZ_SLUB01000008.1"/>
</dbReference>
<sequence>MARENLELVNNMEFGITSKFIPNLCEAKTLRVVEINPSSVRIELESKQKGVFPISHFQYLIRHGALVLTKNEDEETA</sequence>
<keyword evidence="2" id="KW-1185">Reference proteome</keyword>
<dbReference type="OrthoDB" id="2890343at2"/>
<evidence type="ECO:0000313" key="1">
    <source>
        <dbReference type="EMBL" id="THE13639.1"/>
    </source>
</evidence>
<evidence type="ECO:0000313" key="2">
    <source>
        <dbReference type="Proteomes" id="UP000306477"/>
    </source>
</evidence>
<reference evidence="1 2" key="1">
    <citation type="journal article" date="2019" name="Indoor Air">
        <title>Impacts of indoor surface finishes on bacterial viability.</title>
        <authorList>
            <person name="Hu J."/>
            <person name="Maamar S.B."/>
            <person name="Glawe A.J."/>
            <person name="Gottel N."/>
            <person name="Gilbert J.A."/>
            <person name="Hartmann E.M."/>
        </authorList>
    </citation>
    <scope>NUCLEOTIDE SEQUENCE [LARGE SCALE GENOMIC DNA]</scope>
    <source>
        <strain evidence="1 2">AF060A6</strain>
    </source>
</reference>
<comment type="caution">
    <text evidence="1">The sequence shown here is derived from an EMBL/GenBank/DDBJ whole genome shotgun (WGS) entry which is preliminary data.</text>
</comment>
<dbReference type="STRING" id="1033734.GCA_000285535_00353"/>
<proteinExistence type="predicted"/>
<dbReference type="EMBL" id="SLUB01000008">
    <property type="protein sequence ID" value="THE13639.1"/>
    <property type="molecule type" value="Genomic_DNA"/>
</dbReference>
<dbReference type="AlphaFoldDB" id="A0A4S3PV17"/>
<dbReference type="Proteomes" id="UP000306477">
    <property type="component" value="Unassembled WGS sequence"/>
</dbReference>
<organism evidence="1 2">
    <name type="scientific">Bacillus timonensis</name>
    <dbReference type="NCBI Taxonomy" id="1033734"/>
    <lineage>
        <taxon>Bacteria</taxon>
        <taxon>Bacillati</taxon>
        <taxon>Bacillota</taxon>
        <taxon>Bacilli</taxon>
        <taxon>Bacillales</taxon>
        <taxon>Bacillaceae</taxon>
        <taxon>Bacillus</taxon>
    </lineage>
</organism>